<dbReference type="Proteomes" id="UP001230908">
    <property type="component" value="Unassembled WGS sequence"/>
</dbReference>
<proteinExistence type="predicted"/>
<feature type="transmembrane region" description="Helical" evidence="1">
    <location>
        <begin position="318"/>
        <end position="341"/>
    </location>
</feature>
<feature type="transmembrane region" description="Helical" evidence="1">
    <location>
        <begin position="392"/>
        <end position="412"/>
    </location>
</feature>
<feature type="transmembrane region" description="Helical" evidence="1">
    <location>
        <begin position="224"/>
        <end position="244"/>
    </location>
</feature>
<dbReference type="EMBL" id="JAVHUY010000013">
    <property type="protein sequence ID" value="MDQ7906068.1"/>
    <property type="molecule type" value="Genomic_DNA"/>
</dbReference>
<feature type="transmembrane region" description="Helical" evidence="1">
    <location>
        <begin position="710"/>
        <end position="733"/>
    </location>
</feature>
<feature type="transmembrane region" description="Helical" evidence="1">
    <location>
        <begin position="424"/>
        <end position="444"/>
    </location>
</feature>
<feature type="transmembrane region" description="Helical" evidence="1">
    <location>
        <begin position="745"/>
        <end position="767"/>
    </location>
</feature>
<feature type="transmembrane region" description="Helical" evidence="1">
    <location>
        <begin position="667"/>
        <end position="689"/>
    </location>
</feature>
<keyword evidence="1" id="KW-1133">Transmembrane helix</keyword>
<sequence>MAFLRHAVAQVSALALMGFVLAGSVVGLATVRDSAQQAILDSVRADLGQRSYALQTGDPAASRAVSTVDGPTPVQDQMGDVMVDGLSVPVLVRSTTSASLKLGVVTRGAWPERVGEVILSESTARSLGIALGDTVSIRADGGETPGRVVGLTVDPANRTTSTLVRLVYDSSEFRPTMWLSDSDFYAAPPLKPVLDSRSATYQSLQTLLEAAADNRPHFLSAMRFVPAGCGLLAGVLLVSVGTVFSRRWRTYADALVAAGMAPAVAWRRILSVAFGTVLVGEIIGGIVAAVALWLSRGPVSAWVGQHWVRISFPWQESAVVLGLTIVVALVAAPVVGLAREWTRRLTPRPARRGWVTPAAVLAAVVGLAGWLVMTRVSLQQSGDWATTFAKLAAALIAVAAPFLIAPVLGVGLRTATRPLMRHLVAALRPIAAAGALVAIATSMWSAQTTRDANLGEAMSSPLQPAGSFVISEMPDTAIPALIALYRSHGGDEVIQFRIPDEATTQLRATGPEVVSCMSDRGITEPVRVVDCFPQDSESPINRVLIGQPGSTPRADPELLDSGRVGLLLFHSGEGTAARLAGTDAEADPALGGNLPGLVVPADGEVAKQFGLTSKGTSEVVLRDFHRLSSHDQFLMRAAAIRLAPSAETASGTDPTAYDRLRSLANTVGFLGATATMVIVLVGGLSLVVAHTLSRRTLVDTGAVPAVRWGIVARWTAIPTLTTALTVPLAILTVSSGGQSTDASYGLLWTLPGALGALASLIIGIAFLRTPTSAGE</sequence>
<name>A0ABU0ZGE7_9ACTN</name>
<keyword evidence="1" id="KW-0812">Transmembrane</keyword>
<protein>
    <recommendedName>
        <fullName evidence="4">ABC3 transporter permease protein domain-containing protein</fullName>
    </recommendedName>
</protein>
<evidence type="ECO:0000313" key="3">
    <source>
        <dbReference type="Proteomes" id="UP001230908"/>
    </source>
</evidence>
<organism evidence="2 3">
    <name type="scientific">Phytohabitans maris</name>
    <dbReference type="NCBI Taxonomy" id="3071409"/>
    <lineage>
        <taxon>Bacteria</taxon>
        <taxon>Bacillati</taxon>
        <taxon>Actinomycetota</taxon>
        <taxon>Actinomycetes</taxon>
        <taxon>Micromonosporales</taxon>
        <taxon>Micromonosporaceae</taxon>
    </lineage>
</organism>
<keyword evidence="3" id="KW-1185">Reference proteome</keyword>
<accession>A0ABU0ZGE7</accession>
<feature type="transmembrane region" description="Helical" evidence="1">
    <location>
        <begin position="353"/>
        <end position="372"/>
    </location>
</feature>
<evidence type="ECO:0000313" key="2">
    <source>
        <dbReference type="EMBL" id="MDQ7906068.1"/>
    </source>
</evidence>
<evidence type="ECO:0000256" key="1">
    <source>
        <dbReference type="SAM" id="Phobius"/>
    </source>
</evidence>
<reference evidence="2 3" key="1">
    <citation type="submission" date="2023-08" db="EMBL/GenBank/DDBJ databases">
        <title>Phytohabitans sansha sp. nov., isolated from marine sediment.</title>
        <authorList>
            <person name="Zhao Y."/>
            <person name="Yi K."/>
        </authorList>
    </citation>
    <scope>NUCLEOTIDE SEQUENCE [LARGE SCALE GENOMIC DNA]</scope>
    <source>
        <strain evidence="2 3">ZYX-F-186</strain>
    </source>
</reference>
<comment type="caution">
    <text evidence="2">The sequence shown here is derived from an EMBL/GenBank/DDBJ whole genome shotgun (WGS) entry which is preliminary data.</text>
</comment>
<evidence type="ECO:0008006" key="4">
    <source>
        <dbReference type="Google" id="ProtNLM"/>
    </source>
</evidence>
<keyword evidence="1" id="KW-0472">Membrane</keyword>
<feature type="transmembrane region" description="Helical" evidence="1">
    <location>
        <begin position="269"/>
        <end position="294"/>
    </location>
</feature>
<dbReference type="RefSeq" id="WP_308713334.1">
    <property type="nucleotide sequence ID" value="NZ_JAVHUY010000013.1"/>
</dbReference>
<gene>
    <name evidence="2" type="ORF">RB614_16265</name>
</gene>